<evidence type="ECO:0008006" key="3">
    <source>
        <dbReference type="Google" id="ProtNLM"/>
    </source>
</evidence>
<dbReference type="AlphaFoldDB" id="A0A970B580"/>
<dbReference type="SUPFAM" id="SSF48452">
    <property type="entry name" value="TPR-like"/>
    <property type="match status" value="1"/>
</dbReference>
<gene>
    <name evidence="1" type="ORF">G7Y82_02945</name>
</gene>
<reference evidence="1" key="1">
    <citation type="submission" date="2020-03" db="EMBL/GenBank/DDBJ databases">
        <title>Solimonas marina sp. nov., isolated from deep seawater of the Pacific Ocean.</title>
        <authorList>
            <person name="Liu X."/>
            <person name="Lai Q."/>
            <person name="Sun F."/>
            <person name="Gai Y."/>
            <person name="Li G."/>
            <person name="Shao Z."/>
        </authorList>
    </citation>
    <scope>NUCLEOTIDE SEQUENCE</scope>
    <source>
        <strain evidence="1">C16B3</strain>
    </source>
</reference>
<protein>
    <recommendedName>
        <fullName evidence="3">Tetratricopeptide repeat protein</fullName>
    </recommendedName>
</protein>
<dbReference type="RefSeq" id="WP_168146490.1">
    <property type="nucleotide sequence ID" value="NZ_JAAVXB010000001.1"/>
</dbReference>
<name>A0A970B580_9GAMM</name>
<dbReference type="Gene3D" id="1.25.40.10">
    <property type="entry name" value="Tetratricopeptide repeat domain"/>
    <property type="match status" value="1"/>
</dbReference>
<proteinExistence type="predicted"/>
<evidence type="ECO:0000313" key="1">
    <source>
        <dbReference type="EMBL" id="NKF21260.1"/>
    </source>
</evidence>
<sequence>MMLGLMLVTAPAAALEAVRAYVPDRDATVLERAAVSSPKLRALRAARTAAEAAPEDPKAAVTYARLAIELGREQADPRFYGNAEAALSAWDAIAAPPLDIAWLRAVLHQQRHAFDQARAELDALLQREPAYAPALLTRAVIHLVQGDPTAARRDCAALVGRTGALVVGSCAAAAASVSGHAQTALDTLATLDAQAPHDLPIDQRAWALSLEAEINARMEHVAAARAAFERARSAVAAAGSHDPYLDTAEADFLLDQHEPATVVARLRSRTRDNNALLRLTEAEAQLPDAASQQSAATHIRMLGERFAATRARGEATHRREEARYTLALLHRPQAALKLAAANWQVQREPLDARIFLECAVAARQPAAAAPVLTWMAQTGIEDPRLHRLAAQLQGLAS</sequence>
<dbReference type="EMBL" id="JAAVXB010000001">
    <property type="protein sequence ID" value="NKF21260.1"/>
    <property type="molecule type" value="Genomic_DNA"/>
</dbReference>
<dbReference type="InterPro" id="IPR011990">
    <property type="entry name" value="TPR-like_helical_dom_sf"/>
</dbReference>
<accession>A0A970B580</accession>
<keyword evidence="2" id="KW-1185">Reference proteome</keyword>
<organism evidence="1 2">
    <name type="scientific">Solimonas marina</name>
    <dbReference type="NCBI Taxonomy" id="2714601"/>
    <lineage>
        <taxon>Bacteria</taxon>
        <taxon>Pseudomonadati</taxon>
        <taxon>Pseudomonadota</taxon>
        <taxon>Gammaproteobacteria</taxon>
        <taxon>Nevskiales</taxon>
        <taxon>Nevskiaceae</taxon>
        <taxon>Solimonas</taxon>
    </lineage>
</organism>
<evidence type="ECO:0000313" key="2">
    <source>
        <dbReference type="Proteomes" id="UP000653472"/>
    </source>
</evidence>
<comment type="caution">
    <text evidence="1">The sequence shown here is derived from an EMBL/GenBank/DDBJ whole genome shotgun (WGS) entry which is preliminary data.</text>
</comment>
<dbReference type="Proteomes" id="UP000653472">
    <property type="component" value="Unassembled WGS sequence"/>
</dbReference>